<feature type="binding site" evidence="5">
    <location>
        <begin position="145"/>
        <end position="149"/>
    </location>
    <ligand>
        <name>NADP(+)</name>
        <dbReference type="ChEBI" id="CHEBI:58349"/>
    </ligand>
</feature>
<dbReference type="InterPro" id="IPR036291">
    <property type="entry name" value="NAD(P)-bd_dom_sf"/>
</dbReference>
<evidence type="ECO:0000259" key="7">
    <source>
        <dbReference type="SMART" id="SM00822"/>
    </source>
</evidence>
<dbReference type="InterPro" id="IPR057326">
    <property type="entry name" value="KR_dom"/>
</dbReference>
<evidence type="ECO:0000256" key="1">
    <source>
        <dbReference type="ARBA" id="ARBA00002607"/>
    </source>
</evidence>
<evidence type="ECO:0000256" key="3">
    <source>
        <dbReference type="ARBA" id="ARBA00023002"/>
    </source>
</evidence>
<dbReference type="FunFam" id="3.40.50.720:FF:000173">
    <property type="entry name" value="3-oxoacyl-[acyl-carrier protein] reductase"/>
    <property type="match status" value="1"/>
</dbReference>
<keyword evidence="6" id="KW-0443">Lipid metabolism</keyword>
<dbReference type="PRINTS" id="PR00081">
    <property type="entry name" value="GDHRDH"/>
</dbReference>
<dbReference type="Gene3D" id="3.40.50.720">
    <property type="entry name" value="NAD(P)-binding Rossmann-like Domain"/>
    <property type="match status" value="1"/>
</dbReference>
<gene>
    <name evidence="8" type="primary">fabG</name>
    <name evidence="8" type="ORF">H2021_00540</name>
</gene>
<evidence type="ECO:0000313" key="8">
    <source>
        <dbReference type="EMBL" id="MBA4723682.1"/>
    </source>
</evidence>
<feature type="domain" description="Ketoreductase" evidence="7">
    <location>
        <begin position="2"/>
        <end position="176"/>
    </location>
</feature>
<evidence type="ECO:0000313" key="9">
    <source>
        <dbReference type="Proteomes" id="UP000585327"/>
    </source>
</evidence>
<comment type="catalytic activity">
    <reaction evidence="6">
        <text>a (3R)-hydroxyacyl-[ACP] + NADP(+) = a 3-oxoacyl-[ACP] + NADPH + H(+)</text>
        <dbReference type="Rhea" id="RHEA:17397"/>
        <dbReference type="Rhea" id="RHEA-COMP:9916"/>
        <dbReference type="Rhea" id="RHEA-COMP:9945"/>
        <dbReference type="ChEBI" id="CHEBI:15378"/>
        <dbReference type="ChEBI" id="CHEBI:57783"/>
        <dbReference type="ChEBI" id="CHEBI:58349"/>
        <dbReference type="ChEBI" id="CHEBI:78776"/>
        <dbReference type="ChEBI" id="CHEBI:78827"/>
        <dbReference type="EC" id="1.1.1.100"/>
    </reaction>
</comment>
<dbReference type="NCBIfam" id="TIGR01830">
    <property type="entry name" value="3oxo_ACP_reduc"/>
    <property type="match status" value="1"/>
</dbReference>
<comment type="similarity">
    <text evidence="2 6">Belongs to the short-chain dehydrogenases/reductases (SDR) family.</text>
</comment>
<keyword evidence="3 6" id="KW-0560">Oxidoreductase</keyword>
<keyword evidence="6" id="KW-0276">Fatty acid metabolism</keyword>
<comment type="function">
    <text evidence="1 6">Catalyzes the NADPH-dependent reduction of beta-ketoacyl-ACP substrates to beta-hydroxyacyl-ACP products, the first reductive step in the elongation cycle of fatty acid biosynthesis.</text>
</comment>
<accession>A0A838YM80</accession>
<dbReference type="GO" id="GO:0006633">
    <property type="term" value="P:fatty acid biosynthetic process"/>
    <property type="evidence" value="ECO:0007669"/>
    <property type="project" value="UniProtKB-UniPathway"/>
</dbReference>
<feature type="active site" description="Proton acceptor" evidence="4">
    <location>
        <position position="145"/>
    </location>
</feature>
<evidence type="ECO:0000256" key="4">
    <source>
        <dbReference type="PIRSR" id="PIRSR611284-1"/>
    </source>
</evidence>
<dbReference type="Pfam" id="PF13561">
    <property type="entry name" value="adh_short_C2"/>
    <property type="match status" value="1"/>
</dbReference>
<dbReference type="NCBIfam" id="NF009466">
    <property type="entry name" value="PRK12826.1-2"/>
    <property type="match status" value="1"/>
</dbReference>
<keyword evidence="5 6" id="KW-0521">NADP</keyword>
<dbReference type="SMART" id="SM00822">
    <property type="entry name" value="PKS_KR"/>
    <property type="match status" value="1"/>
</dbReference>
<dbReference type="UniPathway" id="UPA00094"/>
<comment type="pathway">
    <text evidence="6">Lipid metabolism; fatty acid biosynthesis.</text>
</comment>
<dbReference type="InterPro" id="IPR050259">
    <property type="entry name" value="SDR"/>
</dbReference>
<dbReference type="SUPFAM" id="SSF51735">
    <property type="entry name" value="NAD(P)-binding Rossmann-fold domains"/>
    <property type="match status" value="1"/>
</dbReference>
<sequence>MKNVFITGASRGIGESIAYYFAEKGFNVVGTARSEFNFKNDNFIGNLYPVQLDVTDRQSMKSVYSVLKDKDLLPNILINNAGITSDQIFMRMKDDDWDNVIDINLTGTFNITKLFIKDMVKNRYGKIINISSVSGLMGNPGQVNYSSSKAALGGFTKSLAKELGSRNINVNSIAPGFIDTDMTDFLDHEAKELLKKDIPLNRLGNTDDISELAFFLASDQAEYITGQTISVDGGLFMH</sequence>
<dbReference type="PRINTS" id="PR00080">
    <property type="entry name" value="SDRFAMILY"/>
</dbReference>
<proteinExistence type="inferred from homology"/>
<dbReference type="AlphaFoldDB" id="A0A838YM80"/>
<comment type="subunit">
    <text evidence="6">Homotetramer.</text>
</comment>
<dbReference type="InterPro" id="IPR002347">
    <property type="entry name" value="SDR_fam"/>
</dbReference>
<name>A0A838YM80_9GAMM</name>
<feature type="binding site" evidence="5">
    <location>
        <begin position="8"/>
        <end position="11"/>
    </location>
    <ligand>
        <name>NADP(+)</name>
        <dbReference type="ChEBI" id="CHEBI:58349"/>
    </ligand>
</feature>
<dbReference type="CDD" id="cd05333">
    <property type="entry name" value="BKR_SDR_c"/>
    <property type="match status" value="1"/>
</dbReference>
<dbReference type="InterPro" id="IPR011284">
    <property type="entry name" value="3oxo_ACP_reduc"/>
</dbReference>
<dbReference type="PANTHER" id="PTHR42879:SF2">
    <property type="entry name" value="3-OXOACYL-[ACYL-CARRIER-PROTEIN] REDUCTASE FABG"/>
    <property type="match status" value="1"/>
</dbReference>
<keyword evidence="6" id="KW-0275">Fatty acid biosynthesis</keyword>
<evidence type="ECO:0000256" key="5">
    <source>
        <dbReference type="PIRSR" id="PIRSR611284-2"/>
    </source>
</evidence>
<dbReference type="Proteomes" id="UP000585327">
    <property type="component" value="Unassembled WGS sequence"/>
</dbReference>
<dbReference type="EC" id="1.1.1.100" evidence="6"/>
<comment type="caution">
    <text evidence="8">The sequence shown here is derived from an EMBL/GenBank/DDBJ whole genome shotgun (WGS) entry which is preliminary data.</text>
</comment>
<dbReference type="GO" id="GO:0051287">
    <property type="term" value="F:NAD binding"/>
    <property type="evidence" value="ECO:0007669"/>
    <property type="project" value="UniProtKB-UniRule"/>
</dbReference>
<dbReference type="PANTHER" id="PTHR42879">
    <property type="entry name" value="3-OXOACYL-(ACYL-CARRIER-PROTEIN) REDUCTASE"/>
    <property type="match status" value="1"/>
</dbReference>
<dbReference type="GO" id="GO:0004316">
    <property type="term" value="F:3-oxoacyl-[acyl-carrier-protein] reductase (NADPH) activity"/>
    <property type="evidence" value="ECO:0007669"/>
    <property type="project" value="UniProtKB-UniRule"/>
</dbReference>
<feature type="binding site" evidence="5">
    <location>
        <position position="178"/>
    </location>
    <ligand>
        <name>NADP(+)</name>
        <dbReference type="ChEBI" id="CHEBI:58349"/>
    </ligand>
</feature>
<keyword evidence="6" id="KW-0444">Lipid biosynthesis</keyword>
<reference evidence="8 9" key="1">
    <citation type="submission" date="2020-06" db="EMBL/GenBank/DDBJ databases">
        <title>Dysbiosis in marine aquaculture revealed through microbiome analysis: reverse ecology for environmental sustainability.</title>
        <authorList>
            <person name="Haro-Moreno J.M."/>
            <person name="Coutinho F.H."/>
            <person name="Zaragoza-Solas A."/>
            <person name="Picazo A."/>
            <person name="Almagro-Moreno S."/>
            <person name="Lopez-Perez M."/>
        </authorList>
    </citation>
    <scope>NUCLEOTIDE SEQUENCE [LARGE SCALE GENOMIC DNA]</scope>
    <source>
        <strain evidence="8">MCMED-G42</strain>
    </source>
</reference>
<organism evidence="8 9">
    <name type="scientific">SAR86 cluster bacterium</name>
    <dbReference type="NCBI Taxonomy" id="2030880"/>
    <lineage>
        <taxon>Bacteria</taxon>
        <taxon>Pseudomonadati</taxon>
        <taxon>Pseudomonadota</taxon>
        <taxon>Gammaproteobacteria</taxon>
        <taxon>SAR86 cluster</taxon>
    </lineage>
</organism>
<feature type="binding site" evidence="5">
    <location>
        <position position="80"/>
    </location>
    <ligand>
        <name>NADP(+)</name>
        <dbReference type="ChEBI" id="CHEBI:58349"/>
    </ligand>
</feature>
<dbReference type="EMBL" id="JACETM010000002">
    <property type="protein sequence ID" value="MBA4723682.1"/>
    <property type="molecule type" value="Genomic_DNA"/>
</dbReference>
<evidence type="ECO:0000256" key="2">
    <source>
        <dbReference type="ARBA" id="ARBA00006484"/>
    </source>
</evidence>
<dbReference type="PROSITE" id="PS00061">
    <property type="entry name" value="ADH_SHORT"/>
    <property type="match status" value="1"/>
</dbReference>
<protein>
    <recommendedName>
        <fullName evidence="6">3-oxoacyl-[acyl-carrier-protein] reductase</fullName>
        <ecNumber evidence="6">1.1.1.100</ecNumber>
    </recommendedName>
</protein>
<dbReference type="InterPro" id="IPR020904">
    <property type="entry name" value="Sc_DH/Rdtase_CS"/>
</dbReference>
<evidence type="ECO:0000256" key="6">
    <source>
        <dbReference type="RuleBase" id="RU366074"/>
    </source>
</evidence>